<keyword evidence="15" id="KW-1185">Reference proteome</keyword>
<gene>
    <name evidence="14" type="ORF">QE375_002627</name>
</gene>
<keyword evidence="10 12" id="KW-0560">Oxidoreductase</keyword>
<evidence type="ECO:0000256" key="8">
    <source>
        <dbReference type="ARBA" id="ARBA00022630"/>
    </source>
</evidence>
<evidence type="ECO:0000256" key="10">
    <source>
        <dbReference type="ARBA" id="ARBA00023002"/>
    </source>
</evidence>
<proteinExistence type="inferred from homology"/>
<comment type="cofactor">
    <cofactor evidence="2 12">
        <name>FAD</name>
        <dbReference type="ChEBI" id="CHEBI:57692"/>
    </cofactor>
</comment>
<evidence type="ECO:0000256" key="1">
    <source>
        <dbReference type="ARBA" id="ARBA00001755"/>
    </source>
</evidence>
<name>A0ABU1HSQ2_9MICO</name>
<dbReference type="PANTHER" id="PTHR42923:SF3">
    <property type="entry name" value="PROTOPORPHYRINOGEN OXIDASE"/>
    <property type="match status" value="1"/>
</dbReference>
<dbReference type="Pfam" id="PF01593">
    <property type="entry name" value="Amino_oxidase"/>
    <property type="match status" value="1"/>
</dbReference>
<organism evidence="14 15">
    <name type="scientific">Microbacterium foliorum</name>
    <dbReference type="NCBI Taxonomy" id="104336"/>
    <lineage>
        <taxon>Bacteria</taxon>
        <taxon>Bacillati</taxon>
        <taxon>Actinomycetota</taxon>
        <taxon>Actinomycetes</taxon>
        <taxon>Micrococcales</taxon>
        <taxon>Microbacteriaceae</taxon>
        <taxon>Microbacterium</taxon>
    </lineage>
</organism>
<evidence type="ECO:0000313" key="15">
    <source>
        <dbReference type="Proteomes" id="UP001249291"/>
    </source>
</evidence>
<comment type="function">
    <text evidence="3 12">Involved in coproporphyrin-dependent heme b biosynthesis. Catalyzes the oxidation of coproporphyrinogen III to coproporphyrin III.</text>
</comment>
<comment type="pathway">
    <text evidence="4 12">Porphyrin-containing compound metabolism; protoheme biosynthesis.</text>
</comment>
<feature type="domain" description="Amine oxidase" evidence="13">
    <location>
        <begin position="34"/>
        <end position="504"/>
    </location>
</feature>
<evidence type="ECO:0000256" key="2">
    <source>
        <dbReference type="ARBA" id="ARBA00001974"/>
    </source>
</evidence>
<dbReference type="NCBIfam" id="TIGR00562">
    <property type="entry name" value="proto_IX_ox"/>
    <property type="match status" value="1"/>
</dbReference>
<comment type="similarity">
    <text evidence="5 12">Belongs to the protoporphyrinogen/coproporphyrinogen oxidase family. Coproporphyrinogen III oxidase subfamily.</text>
</comment>
<dbReference type="SUPFAM" id="SSF54373">
    <property type="entry name" value="FAD-linked reductases, C-terminal domain"/>
    <property type="match status" value="1"/>
</dbReference>
<reference evidence="14 15" key="1">
    <citation type="submission" date="2023-08" db="EMBL/GenBank/DDBJ databases">
        <title>Functional and genomic diversity of the sorghum phyllosphere microbiome.</title>
        <authorList>
            <person name="Shade A."/>
        </authorList>
    </citation>
    <scope>NUCLEOTIDE SEQUENCE [LARGE SCALE GENOMIC DNA]</scope>
    <source>
        <strain evidence="14 15">SORGH_AS_0445</strain>
    </source>
</reference>
<evidence type="ECO:0000256" key="7">
    <source>
        <dbReference type="ARBA" id="ARBA00019046"/>
    </source>
</evidence>
<evidence type="ECO:0000256" key="3">
    <source>
        <dbReference type="ARBA" id="ARBA00002185"/>
    </source>
</evidence>
<keyword evidence="8 12" id="KW-0285">Flavoprotein</keyword>
<dbReference type="Gene3D" id="1.10.3110.10">
    <property type="entry name" value="protoporphyrinogen ix oxidase, domain 3"/>
    <property type="match status" value="1"/>
</dbReference>
<dbReference type="EC" id="1.3.3.15" evidence="6 12"/>
<dbReference type="InterPro" id="IPR036188">
    <property type="entry name" value="FAD/NAD-bd_sf"/>
</dbReference>
<keyword evidence="9 12" id="KW-0274">FAD</keyword>
<evidence type="ECO:0000256" key="9">
    <source>
        <dbReference type="ARBA" id="ARBA00022827"/>
    </source>
</evidence>
<dbReference type="SUPFAM" id="SSF51905">
    <property type="entry name" value="FAD/NAD(P)-binding domain"/>
    <property type="match status" value="1"/>
</dbReference>
<keyword evidence="11 12" id="KW-0350">Heme biosynthesis</keyword>
<dbReference type="GO" id="GO:0004729">
    <property type="term" value="F:oxygen-dependent protoporphyrinogen oxidase activity"/>
    <property type="evidence" value="ECO:0007669"/>
    <property type="project" value="UniProtKB-EC"/>
</dbReference>
<evidence type="ECO:0000256" key="6">
    <source>
        <dbReference type="ARBA" id="ARBA00012402"/>
    </source>
</evidence>
<keyword evidence="12" id="KW-0963">Cytoplasm</keyword>
<evidence type="ECO:0000256" key="12">
    <source>
        <dbReference type="RuleBase" id="RU364052"/>
    </source>
</evidence>
<dbReference type="InterPro" id="IPR050464">
    <property type="entry name" value="Zeta_carotene_desat/Oxidored"/>
</dbReference>
<comment type="subcellular location">
    <subcellularLocation>
        <location evidence="12">Cytoplasm</location>
    </subcellularLocation>
</comment>
<evidence type="ECO:0000256" key="5">
    <source>
        <dbReference type="ARBA" id="ARBA00008310"/>
    </source>
</evidence>
<dbReference type="InterPro" id="IPR004572">
    <property type="entry name" value="Protoporphyrinogen_oxidase"/>
</dbReference>
<dbReference type="Gene3D" id="3.50.50.60">
    <property type="entry name" value="FAD/NAD(P)-binding domain"/>
    <property type="match status" value="1"/>
</dbReference>
<dbReference type="InterPro" id="IPR002937">
    <property type="entry name" value="Amino_oxidase"/>
</dbReference>
<dbReference type="PRINTS" id="PR00411">
    <property type="entry name" value="PNDRDTASEI"/>
</dbReference>
<comment type="caution">
    <text evidence="14">The sequence shown here is derived from an EMBL/GenBank/DDBJ whole genome shotgun (WGS) entry which is preliminary data.</text>
</comment>
<dbReference type="EMBL" id="JAVIZQ010000001">
    <property type="protein sequence ID" value="MDR6143073.1"/>
    <property type="molecule type" value="Genomic_DNA"/>
</dbReference>
<sequence length="512" mass="52010">MPSNPANRESSRAEPATLAARAATRHIVVIGGGIGGLIAARECVKVGMHVTVLEASDAVGGAIRQAEIDGVVVDAGAESYATRGGRVRALLNELGLTDRIVAPAAGSAWLAGIPGVGAAPLPVGGILGIPSNPFQEDVRRIIGWSGVWRAYLDRVRPPLTIGHSQSLGKLVSSRMGVKVRDRLVAPVTTGVYSASPEDVDVDIAAPGLNAALTRVGSLSGAVQALRDESAARAAQAAAAQAPGAAVEGIAGGMMVLIEALVADIEKLGGVVRTGVRVSEIAQSAASWTVRAEGRALADSAADAESATEALEFSADGVVLGTSEAGARHLLENIAPALAETAAADAPEIEIVTLLLRASALQGAPRGTGVLTVPGSHTAKALTHSTAKWEWLRAAAGDRHLVRVSFGAQGEPAATAGLDDDATAQLALREASALLGVSLAPGDLIGAHRSRFVQSQPASIIGSGERREAARAAIQAVPGLAAVGAWLAGTGLAQVIPDAREEADRLRRSLIWD</sequence>
<dbReference type="Proteomes" id="UP001249291">
    <property type="component" value="Unassembled WGS sequence"/>
</dbReference>
<evidence type="ECO:0000256" key="4">
    <source>
        <dbReference type="ARBA" id="ARBA00004744"/>
    </source>
</evidence>
<dbReference type="Gene3D" id="3.90.660.20">
    <property type="entry name" value="Protoporphyrinogen oxidase, mitochondrial, domain 2"/>
    <property type="match status" value="1"/>
</dbReference>
<evidence type="ECO:0000256" key="11">
    <source>
        <dbReference type="ARBA" id="ARBA00023133"/>
    </source>
</evidence>
<accession>A0ABU1HSQ2</accession>
<protein>
    <recommendedName>
        <fullName evidence="7 12">Coproporphyrinogen III oxidase</fullName>
        <ecNumber evidence="6 12">1.3.3.15</ecNumber>
    </recommendedName>
</protein>
<evidence type="ECO:0000313" key="14">
    <source>
        <dbReference type="EMBL" id="MDR6143073.1"/>
    </source>
</evidence>
<comment type="catalytic activity">
    <reaction evidence="1">
        <text>coproporphyrinogen III + 3 O2 = coproporphyrin III + 3 H2O2</text>
        <dbReference type="Rhea" id="RHEA:43436"/>
        <dbReference type="ChEBI" id="CHEBI:15379"/>
        <dbReference type="ChEBI" id="CHEBI:16240"/>
        <dbReference type="ChEBI" id="CHEBI:57309"/>
        <dbReference type="ChEBI" id="CHEBI:131725"/>
        <dbReference type="EC" id="1.3.3.15"/>
    </reaction>
    <physiologicalReaction direction="left-to-right" evidence="1">
        <dbReference type="Rhea" id="RHEA:43437"/>
    </physiologicalReaction>
</comment>
<dbReference type="PANTHER" id="PTHR42923">
    <property type="entry name" value="PROTOPORPHYRINOGEN OXIDASE"/>
    <property type="match status" value="1"/>
</dbReference>
<evidence type="ECO:0000259" key="13">
    <source>
        <dbReference type="Pfam" id="PF01593"/>
    </source>
</evidence>
<dbReference type="RefSeq" id="WP_309691669.1">
    <property type="nucleotide sequence ID" value="NZ_JAVIZQ010000001.1"/>
</dbReference>